<keyword evidence="2" id="KW-0238">DNA-binding</keyword>
<dbReference type="InterPro" id="IPR014757">
    <property type="entry name" value="Tscrpt_reg_IclR_C"/>
</dbReference>
<dbReference type="SUPFAM" id="SSF46785">
    <property type="entry name" value="Winged helix' DNA-binding domain"/>
    <property type="match status" value="1"/>
</dbReference>
<dbReference type="EMBL" id="JBHEZZ010000028">
    <property type="protein sequence ID" value="MFC1406274.1"/>
    <property type="molecule type" value="Genomic_DNA"/>
</dbReference>
<evidence type="ECO:0000313" key="7">
    <source>
        <dbReference type="EMBL" id="MFC1406274.1"/>
    </source>
</evidence>
<dbReference type="SUPFAM" id="SSF55781">
    <property type="entry name" value="GAF domain-like"/>
    <property type="match status" value="1"/>
</dbReference>
<gene>
    <name evidence="7" type="ORF">ACEZDJ_33765</name>
</gene>
<evidence type="ECO:0000259" key="5">
    <source>
        <dbReference type="PROSITE" id="PS51077"/>
    </source>
</evidence>
<organism evidence="7 8">
    <name type="scientific">Streptacidiphilus cavernicola</name>
    <dbReference type="NCBI Taxonomy" id="3342716"/>
    <lineage>
        <taxon>Bacteria</taxon>
        <taxon>Bacillati</taxon>
        <taxon>Actinomycetota</taxon>
        <taxon>Actinomycetes</taxon>
        <taxon>Kitasatosporales</taxon>
        <taxon>Streptomycetaceae</taxon>
        <taxon>Streptacidiphilus</taxon>
    </lineage>
</organism>
<dbReference type="InterPro" id="IPR050707">
    <property type="entry name" value="HTH_MetabolicPath_Reg"/>
</dbReference>
<dbReference type="RefSeq" id="WP_084714599.1">
    <property type="nucleotide sequence ID" value="NZ_JBHEZZ010000028.1"/>
</dbReference>
<evidence type="ECO:0000256" key="3">
    <source>
        <dbReference type="ARBA" id="ARBA00023163"/>
    </source>
</evidence>
<dbReference type="Gene3D" id="1.10.10.10">
    <property type="entry name" value="Winged helix-like DNA-binding domain superfamily/Winged helix DNA-binding domain"/>
    <property type="match status" value="1"/>
</dbReference>
<reference evidence="7 8" key="1">
    <citation type="submission" date="2024-09" db="EMBL/GenBank/DDBJ databases">
        <authorList>
            <person name="Lee S.D."/>
        </authorList>
    </citation>
    <scope>NUCLEOTIDE SEQUENCE [LARGE SCALE GENOMIC DNA]</scope>
    <source>
        <strain evidence="7 8">N1-5</strain>
    </source>
</reference>
<dbReference type="PROSITE" id="PS51078">
    <property type="entry name" value="ICLR_ED"/>
    <property type="match status" value="1"/>
</dbReference>
<comment type="caution">
    <text evidence="7">The sequence shown here is derived from an EMBL/GenBank/DDBJ whole genome shotgun (WGS) entry which is preliminary data.</text>
</comment>
<dbReference type="PROSITE" id="PS51077">
    <property type="entry name" value="HTH_ICLR"/>
    <property type="match status" value="1"/>
</dbReference>
<feature type="compositionally biased region" description="Basic and acidic residues" evidence="4">
    <location>
        <begin position="266"/>
        <end position="277"/>
    </location>
</feature>
<dbReference type="Gene3D" id="3.30.450.40">
    <property type="match status" value="1"/>
</dbReference>
<keyword evidence="8" id="KW-1185">Reference proteome</keyword>
<evidence type="ECO:0000256" key="4">
    <source>
        <dbReference type="SAM" id="MobiDB-lite"/>
    </source>
</evidence>
<keyword evidence="1" id="KW-0805">Transcription regulation</keyword>
<feature type="domain" description="IclR-ED" evidence="6">
    <location>
        <begin position="82"/>
        <end position="261"/>
    </location>
</feature>
<evidence type="ECO:0000256" key="1">
    <source>
        <dbReference type="ARBA" id="ARBA00023015"/>
    </source>
</evidence>
<dbReference type="InterPro" id="IPR036388">
    <property type="entry name" value="WH-like_DNA-bd_sf"/>
</dbReference>
<keyword evidence="3" id="KW-0804">Transcription</keyword>
<evidence type="ECO:0000256" key="2">
    <source>
        <dbReference type="ARBA" id="ARBA00023125"/>
    </source>
</evidence>
<accession>A0ABV6UXT3</accession>
<dbReference type="PANTHER" id="PTHR30136:SF24">
    <property type="entry name" value="HTH-TYPE TRANSCRIPTIONAL REPRESSOR ALLR"/>
    <property type="match status" value="1"/>
</dbReference>
<evidence type="ECO:0000259" key="6">
    <source>
        <dbReference type="PROSITE" id="PS51078"/>
    </source>
</evidence>
<protein>
    <submittedName>
        <fullName evidence="7">IclR family transcriptional regulator</fullName>
    </submittedName>
</protein>
<dbReference type="SMART" id="SM00346">
    <property type="entry name" value="HTH_ICLR"/>
    <property type="match status" value="1"/>
</dbReference>
<dbReference type="InterPro" id="IPR036390">
    <property type="entry name" value="WH_DNA-bd_sf"/>
</dbReference>
<feature type="region of interest" description="Disordered" evidence="4">
    <location>
        <begin position="266"/>
        <end position="295"/>
    </location>
</feature>
<dbReference type="Proteomes" id="UP001592528">
    <property type="component" value="Unassembled WGS sequence"/>
</dbReference>
<feature type="domain" description="HTH iclR-type" evidence="5">
    <location>
        <begin position="20"/>
        <end position="81"/>
    </location>
</feature>
<dbReference type="InterPro" id="IPR005471">
    <property type="entry name" value="Tscrpt_reg_IclR_N"/>
</dbReference>
<proteinExistence type="predicted"/>
<evidence type="ECO:0000313" key="8">
    <source>
        <dbReference type="Proteomes" id="UP001592528"/>
    </source>
</evidence>
<dbReference type="Pfam" id="PF01614">
    <property type="entry name" value="IclR_C"/>
    <property type="match status" value="1"/>
</dbReference>
<dbReference type="InterPro" id="IPR029016">
    <property type="entry name" value="GAF-like_dom_sf"/>
</dbReference>
<dbReference type="Pfam" id="PF09339">
    <property type="entry name" value="HTH_IclR"/>
    <property type="match status" value="1"/>
</dbReference>
<sequence>MDEHRAVDPQPPEPRAAVPKSVLARGLLLLDAFGPSDAELTLAELSARTGLAKPTAHRLLAQLVAWGGVERGTRGGYRLSLSLFVLGQRAPRQRSLREAALPYLEDLYEATHENVHLAVQDGTDTLFLDKVSGRRSTPIVSRVGSRLPAHCTATGKLFLALGPPEHLRRAVQAGLARLTPRTIITPGMLRADLARTLDRGYGLNREESEVGVTAVAAPIFDHRRRVIAAVSITGGSHRLDLERLAPAVRTAALSLSRELVRESTHGRLTLDEGDRNRSVGGAAYSESRPHFLGAS</sequence>
<dbReference type="PANTHER" id="PTHR30136">
    <property type="entry name" value="HELIX-TURN-HELIX TRANSCRIPTIONAL REGULATOR, ICLR FAMILY"/>
    <property type="match status" value="1"/>
</dbReference>
<name>A0ABV6UXT3_9ACTN</name>